<evidence type="ECO:0000313" key="13">
    <source>
        <dbReference type="Proteomes" id="UP000658514"/>
    </source>
</evidence>
<feature type="domain" description="Protein kinase" evidence="11">
    <location>
        <begin position="14"/>
        <end position="277"/>
    </location>
</feature>
<dbReference type="InterPro" id="IPR011009">
    <property type="entry name" value="Kinase-like_dom_sf"/>
</dbReference>
<dbReference type="CDD" id="cd14014">
    <property type="entry name" value="STKc_PknB_like"/>
    <property type="match status" value="1"/>
</dbReference>
<comment type="catalytic activity">
    <reaction evidence="8">
        <text>L-seryl-[protein] + ATP = O-phospho-L-seryl-[protein] + ADP + H(+)</text>
        <dbReference type="Rhea" id="RHEA:17989"/>
        <dbReference type="Rhea" id="RHEA-COMP:9863"/>
        <dbReference type="Rhea" id="RHEA-COMP:11604"/>
        <dbReference type="ChEBI" id="CHEBI:15378"/>
        <dbReference type="ChEBI" id="CHEBI:29999"/>
        <dbReference type="ChEBI" id="CHEBI:30616"/>
        <dbReference type="ChEBI" id="CHEBI:83421"/>
        <dbReference type="ChEBI" id="CHEBI:456216"/>
        <dbReference type="EC" id="2.7.11.1"/>
    </reaction>
</comment>
<comment type="caution">
    <text evidence="12">The sequence shown here is derived from an EMBL/GenBank/DDBJ whole genome shotgun (WGS) entry which is preliminary data.</text>
</comment>
<evidence type="ECO:0000256" key="2">
    <source>
        <dbReference type="ARBA" id="ARBA00022527"/>
    </source>
</evidence>
<feature type="region of interest" description="Disordered" evidence="10">
    <location>
        <begin position="548"/>
        <end position="576"/>
    </location>
</feature>
<keyword evidence="2" id="KW-0723">Serine/threonine-protein kinase</keyword>
<reference evidence="12 13" key="1">
    <citation type="journal article" date="2020" name="ISME J.">
        <title>Comparative genomics reveals insights into cyanobacterial evolution and habitat adaptation.</title>
        <authorList>
            <person name="Chen M.Y."/>
            <person name="Teng W.K."/>
            <person name="Zhao L."/>
            <person name="Hu C.X."/>
            <person name="Zhou Y.K."/>
            <person name="Han B.P."/>
            <person name="Song L.R."/>
            <person name="Shu W.S."/>
        </authorList>
    </citation>
    <scope>NUCLEOTIDE SEQUENCE [LARGE SCALE GENOMIC DNA]</scope>
    <source>
        <strain evidence="12 13">FACHB-288</strain>
    </source>
</reference>
<keyword evidence="3" id="KW-0808">Transferase</keyword>
<dbReference type="Gene3D" id="1.10.510.10">
    <property type="entry name" value="Transferase(Phosphotransferase) domain 1"/>
    <property type="match status" value="1"/>
</dbReference>
<feature type="binding site" evidence="9">
    <location>
        <position position="45"/>
    </location>
    <ligand>
        <name>ATP</name>
        <dbReference type="ChEBI" id="CHEBI:30616"/>
    </ligand>
</feature>
<evidence type="ECO:0000256" key="1">
    <source>
        <dbReference type="ARBA" id="ARBA00012513"/>
    </source>
</evidence>
<dbReference type="Pfam" id="PF00069">
    <property type="entry name" value="Pkinase"/>
    <property type="match status" value="1"/>
</dbReference>
<keyword evidence="4 9" id="KW-0547">Nucleotide-binding</keyword>
<dbReference type="GO" id="GO:0016301">
    <property type="term" value="F:kinase activity"/>
    <property type="evidence" value="ECO:0007669"/>
    <property type="project" value="UniProtKB-KW"/>
</dbReference>
<sequence>MTHPMIGKVLQARYQIVQSLGAGVFGQTYIAVDIEYPENPKCVVKQLKVNNMHPSYLDDLRLRFLTETETLKRLGRHRQIPELIACFEENERFYLVQEFIEGHPLTEELPIHKKCGKIWSETEVIEFLEDVLGILDFVHSQGVIHCDIKPENLIRRAFDDKLVLIDFGSIQPVDFGEDTELPIHSVPVTSLGYIPPEQFIGQTQPNSDIYSLGIIAIQALTGLSPLEFKLDPYTNEIIWHSPHIAVNDYLAAILSQMIRYDYQDRFQSASEVLHILQEMLWETDVPSIQEVEGSLLVEQPATASRLPENYKSPKSPPLITGMKVGIATNSVLLGLGMYSVFTNSPAYSEKETLYQATEEYQAGDLKEAIALVKSIPSDSKIYPEAQATADEWQEQWQIAAKNYQLLETAASAGRWSDVLRIAANVPDILYWQSKTDKLVEEARNQVEAQTQDLLAKAYESANKKDFSGAIEYLRQVPINSSAGAIVQQKLAEYDQKQKIRATYFLQKAYNKASLGEFDDAMQFLRKVPKNTPVYVQAQMKLNEYTQKQRLRSQSSKVALSRSNSAPKKSRSDSRYF</sequence>
<keyword evidence="6 9" id="KW-0067">ATP-binding</keyword>
<evidence type="ECO:0000256" key="3">
    <source>
        <dbReference type="ARBA" id="ARBA00022679"/>
    </source>
</evidence>
<accession>A0ABR8AFD6</accession>
<evidence type="ECO:0000313" key="12">
    <source>
        <dbReference type="EMBL" id="MBD2198756.1"/>
    </source>
</evidence>
<evidence type="ECO:0000259" key="11">
    <source>
        <dbReference type="PROSITE" id="PS50011"/>
    </source>
</evidence>
<evidence type="ECO:0000256" key="8">
    <source>
        <dbReference type="ARBA" id="ARBA00048679"/>
    </source>
</evidence>
<dbReference type="Proteomes" id="UP000658514">
    <property type="component" value="Unassembled WGS sequence"/>
</dbReference>
<organism evidence="12 13">
    <name type="scientific">Calothrix parietina FACHB-288</name>
    <dbReference type="NCBI Taxonomy" id="2692896"/>
    <lineage>
        <taxon>Bacteria</taxon>
        <taxon>Bacillati</taxon>
        <taxon>Cyanobacteriota</taxon>
        <taxon>Cyanophyceae</taxon>
        <taxon>Nostocales</taxon>
        <taxon>Calotrichaceae</taxon>
        <taxon>Calothrix</taxon>
    </lineage>
</organism>
<dbReference type="InterPro" id="IPR000719">
    <property type="entry name" value="Prot_kinase_dom"/>
</dbReference>
<dbReference type="Gene3D" id="3.30.200.20">
    <property type="entry name" value="Phosphorylase Kinase, domain 1"/>
    <property type="match status" value="1"/>
</dbReference>
<evidence type="ECO:0000256" key="10">
    <source>
        <dbReference type="SAM" id="MobiDB-lite"/>
    </source>
</evidence>
<dbReference type="EMBL" id="JACJQH010000046">
    <property type="protein sequence ID" value="MBD2198756.1"/>
    <property type="molecule type" value="Genomic_DNA"/>
</dbReference>
<feature type="compositionally biased region" description="Polar residues" evidence="10">
    <location>
        <begin position="548"/>
        <end position="566"/>
    </location>
</feature>
<gene>
    <name evidence="12" type="ORF">H6G24_25285</name>
</gene>
<dbReference type="SMART" id="SM00220">
    <property type="entry name" value="S_TKc"/>
    <property type="match status" value="1"/>
</dbReference>
<name>A0ABR8AFD6_9CYAN</name>
<protein>
    <recommendedName>
        <fullName evidence="1">non-specific serine/threonine protein kinase</fullName>
        <ecNumber evidence="1">2.7.11.1</ecNumber>
    </recommendedName>
</protein>
<dbReference type="RefSeq" id="WP_190549628.1">
    <property type="nucleotide sequence ID" value="NZ_CAWPNO010000080.1"/>
</dbReference>
<keyword evidence="5 12" id="KW-0418">Kinase</keyword>
<dbReference type="EC" id="2.7.11.1" evidence="1"/>
<evidence type="ECO:0000256" key="9">
    <source>
        <dbReference type="PROSITE-ProRule" id="PRU10141"/>
    </source>
</evidence>
<evidence type="ECO:0000256" key="5">
    <source>
        <dbReference type="ARBA" id="ARBA00022777"/>
    </source>
</evidence>
<dbReference type="PANTHER" id="PTHR24363:SF0">
    <property type="entry name" value="SERINE_THREONINE KINASE LIKE DOMAIN CONTAINING 1"/>
    <property type="match status" value="1"/>
</dbReference>
<dbReference type="InterPro" id="IPR017441">
    <property type="entry name" value="Protein_kinase_ATP_BS"/>
</dbReference>
<evidence type="ECO:0000256" key="4">
    <source>
        <dbReference type="ARBA" id="ARBA00022741"/>
    </source>
</evidence>
<evidence type="ECO:0000256" key="6">
    <source>
        <dbReference type="ARBA" id="ARBA00022840"/>
    </source>
</evidence>
<dbReference type="PROSITE" id="PS00107">
    <property type="entry name" value="PROTEIN_KINASE_ATP"/>
    <property type="match status" value="1"/>
</dbReference>
<dbReference type="SUPFAM" id="SSF56112">
    <property type="entry name" value="Protein kinase-like (PK-like)"/>
    <property type="match status" value="1"/>
</dbReference>
<proteinExistence type="predicted"/>
<dbReference type="PANTHER" id="PTHR24363">
    <property type="entry name" value="SERINE/THREONINE PROTEIN KINASE"/>
    <property type="match status" value="1"/>
</dbReference>
<keyword evidence="13" id="KW-1185">Reference proteome</keyword>
<comment type="catalytic activity">
    <reaction evidence="7">
        <text>L-threonyl-[protein] + ATP = O-phospho-L-threonyl-[protein] + ADP + H(+)</text>
        <dbReference type="Rhea" id="RHEA:46608"/>
        <dbReference type="Rhea" id="RHEA-COMP:11060"/>
        <dbReference type="Rhea" id="RHEA-COMP:11605"/>
        <dbReference type="ChEBI" id="CHEBI:15378"/>
        <dbReference type="ChEBI" id="CHEBI:30013"/>
        <dbReference type="ChEBI" id="CHEBI:30616"/>
        <dbReference type="ChEBI" id="CHEBI:61977"/>
        <dbReference type="ChEBI" id="CHEBI:456216"/>
        <dbReference type="EC" id="2.7.11.1"/>
    </reaction>
</comment>
<evidence type="ECO:0000256" key="7">
    <source>
        <dbReference type="ARBA" id="ARBA00047899"/>
    </source>
</evidence>
<dbReference type="PROSITE" id="PS50011">
    <property type="entry name" value="PROTEIN_KINASE_DOM"/>
    <property type="match status" value="1"/>
</dbReference>